<evidence type="ECO:0000313" key="12">
    <source>
        <dbReference type="Proteomes" id="UP000183788"/>
    </source>
</evidence>
<dbReference type="STRING" id="1004.SAMN05661012_00239"/>
<evidence type="ECO:0000256" key="9">
    <source>
        <dbReference type="SAM" id="SignalP"/>
    </source>
</evidence>
<evidence type="ECO:0000313" key="13">
    <source>
        <dbReference type="Proteomes" id="UP001326715"/>
    </source>
</evidence>
<protein>
    <recommendedName>
        <fullName evidence="7">Regulator of microtubule dynamics protein 1</fullName>
    </recommendedName>
    <alternativeName>
        <fullName evidence="8">Protein FAM82B</fullName>
    </alternativeName>
</protein>
<dbReference type="Proteomes" id="UP000183788">
    <property type="component" value="Unassembled WGS sequence"/>
</dbReference>
<proteinExistence type="predicted"/>
<keyword evidence="3" id="KW-0963">Cytoplasm</keyword>
<dbReference type="OrthoDB" id="9813878at2"/>
<evidence type="ECO:0000256" key="1">
    <source>
        <dbReference type="ARBA" id="ARBA00004245"/>
    </source>
</evidence>
<dbReference type="GO" id="GO:0005876">
    <property type="term" value="C:spindle microtubule"/>
    <property type="evidence" value="ECO:0007669"/>
    <property type="project" value="TreeGrafter"/>
</dbReference>
<dbReference type="EMBL" id="CP140154">
    <property type="protein sequence ID" value="WQG89550.1"/>
    <property type="molecule type" value="Genomic_DNA"/>
</dbReference>
<feature type="signal peptide" evidence="9">
    <location>
        <begin position="1"/>
        <end position="20"/>
    </location>
</feature>
<evidence type="ECO:0000256" key="6">
    <source>
        <dbReference type="ARBA" id="ARBA00023212"/>
    </source>
</evidence>
<dbReference type="Pfam" id="PF21033">
    <property type="entry name" value="RMD1-3"/>
    <property type="match status" value="1"/>
</dbReference>
<dbReference type="GO" id="GO:0097431">
    <property type="term" value="C:mitotic spindle pole"/>
    <property type="evidence" value="ECO:0007669"/>
    <property type="project" value="TreeGrafter"/>
</dbReference>
<dbReference type="EMBL" id="FPIZ01000001">
    <property type="protein sequence ID" value="SFW14744.1"/>
    <property type="molecule type" value="Genomic_DNA"/>
</dbReference>
<dbReference type="SUPFAM" id="SSF48452">
    <property type="entry name" value="TPR-like"/>
    <property type="match status" value="1"/>
</dbReference>
<gene>
    <name evidence="10" type="ORF">SAMN05661012_00239</name>
    <name evidence="11" type="ORF">SR876_31965</name>
</gene>
<dbReference type="GO" id="GO:0008017">
    <property type="term" value="F:microtubule binding"/>
    <property type="evidence" value="ECO:0007669"/>
    <property type="project" value="TreeGrafter"/>
</dbReference>
<feature type="chain" id="PRO_5012159354" description="Regulator of microtubule dynamics protein 1" evidence="9">
    <location>
        <begin position="21"/>
        <end position="251"/>
    </location>
</feature>
<keyword evidence="13" id="KW-1185">Reference proteome</keyword>
<dbReference type="PANTHER" id="PTHR16056">
    <property type="entry name" value="REGULATOR OF MICROTUBULE DYNAMICS PROTEIN"/>
    <property type="match status" value="1"/>
</dbReference>
<evidence type="ECO:0000256" key="3">
    <source>
        <dbReference type="ARBA" id="ARBA00022490"/>
    </source>
</evidence>
<reference evidence="11 13" key="2">
    <citation type="submission" date="2023-11" db="EMBL/GenBank/DDBJ databases">
        <title>MicrobeMod: A computational toolkit for identifying prokaryotic methylation and restriction-modification with nanopore sequencing.</title>
        <authorList>
            <person name="Crits-Christoph A."/>
            <person name="Kang S.C."/>
            <person name="Lee H."/>
            <person name="Ostrov N."/>
        </authorList>
    </citation>
    <scope>NUCLEOTIDE SEQUENCE [LARGE SCALE GENOMIC DNA]</scope>
    <source>
        <strain evidence="11 13">ATCC 23090</strain>
    </source>
</reference>
<keyword evidence="6" id="KW-0206">Cytoskeleton</keyword>
<evidence type="ECO:0000256" key="5">
    <source>
        <dbReference type="ARBA" id="ARBA00022803"/>
    </source>
</evidence>
<sequence>MLNKALLLAFLLFVKGTVFGQTADEMIDQAKTLEKQMKEAPALSLYKDVLKMQPDNLTALVAASEICSREGYRTTDKAERLKDYTDAKSYAEQAIRLAPENADANYVMAMAMGRQALIAGAKEKVTAAREVKRYAELAIKFNPNYAKAFYILGKWNVEMLNLSTLEKTAAKLLFGGLPEGSLQVAIDNYEKCRKLDPSIVLNYLDLAKAYKQNEEQDKCIEVLKKAVGLRNIYLDDENYKAECKKMLDELQ</sequence>
<keyword evidence="5" id="KW-0802">TPR repeat</keyword>
<dbReference type="Gene3D" id="1.25.40.10">
    <property type="entry name" value="Tetratricopeptide repeat domain"/>
    <property type="match status" value="1"/>
</dbReference>
<dbReference type="Proteomes" id="UP001326715">
    <property type="component" value="Chromosome"/>
</dbReference>
<comment type="subcellular location">
    <subcellularLocation>
        <location evidence="1">Cytoplasm</location>
        <location evidence="1">Cytoskeleton</location>
    </subcellularLocation>
</comment>
<comment type="subunit">
    <text evidence="2">Interacts with microtubules.</text>
</comment>
<dbReference type="PANTHER" id="PTHR16056:SF16">
    <property type="entry name" value="REGULATOR OF MICROTUBULE DYNAMICS PROTEIN 1"/>
    <property type="match status" value="1"/>
</dbReference>
<evidence type="ECO:0000256" key="4">
    <source>
        <dbReference type="ARBA" id="ARBA00022737"/>
    </source>
</evidence>
<evidence type="ECO:0000256" key="7">
    <source>
        <dbReference type="ARBA" id="ARBA00039966"/>
    </source>
</evidence>
<keyword evidence="9" id="KW-0732">Signal</keyword>
<organism evidence="10 12">
    <name type="scientific">Chitinophaga sancti</name>
    <dbReference type="NCBI Taxonomy" id="1004"/>
    <lineage>
        <taxon>Bacteria</taxon>
        <taxon>Pseudomonadati</taxon>
        <taxon>Bacteroidota</taxon>
        <taxon>Chitinophagia</taxon>
        <taxon>Chitinophagales</taxon>
        <taxon>Chitinophagaceae</taxon>
        <taxon>Chitinophaga</taxon>
    </lineage>
</organism>
<evidence type="ECO:0000313" key="11">
    <source>
        <dbReference type="EMBL" id="WQG89550.1"/>
    </source>
</evidence>
<dbReference type="InterPro" id="IPR011990">
    <property type="entry name" value="TPR-like_helical_dom_sf"/>
</dbReference>
<evidence type="ECO:0000313" key="10">
    <source>
        <dbReference type="EMBL" id="SFW14744.1"/>
    </source>
</evidence>
<dbReference type="RefSeq" id="WP_072356778.1">
    <property type="nucleotide sequence ID" value="NZ_CP139972.1"/>
</dbReference>
<name>A0A1K1LV73_9BACT</name>
<dbReference type="AlphaFoldDB" id="A0A1K1LV73"/>
<evidence type="ECO:0000256" key="2">
    <source>
        <dbReference type="ARBA" id="ARBA00011375"/>
    </source>
</evidence>
<dbReference type="GO" id="GO:0005737">
    <property type="term" value="C:cytoplasm"/>
    <property type="evidence" value="ECO:0007669"/>
    <property type="project" value="TreeGrafter"/>
</dbReference>
<accession>A0A1K1LV73</accession>
<dbReference type="InterPro" id="IPR049039">
    <property type="entry name" value="RMD1-3_a_helical_rpt"/>
</dbReference>
<reference evidence="10 12" key="1">
    <citation type="submission" date="2016-11" db="EMBL/GenBank/DDBJ databases">
        <authorList>
            <person name="Jaros S."/>
            <person name="Januszkiewicz K."/>
            <person name="Wedrychowicz H."/>
        </authorList>
    </citation>
    <scope>NUCLEOTIDE SEQUENCE [LARGE SCALE GENOMIC DNA]</scope>
    <source>
        <strain evidence="10 12">DSM 784</strain>
    </source>
</reference>
<keyword evidence="4" id="KW-0677">Repeat</keyword>
<evidence type="ECO:0000256" key="8">
    <source>
        <dbReference type="ARBA" id="ARBA00041958"/>
    </source>
</evidence>